<gene>
    <name evidence="1" type="ORF">PRZ48_001457</name>
</gene>
<evidence type="ECO:0000313" key="2">
    <source>
        <dbReference type="Proteomes" id="UP001305779"/>
    </source>
</evidence>
<protein>
    <submittedName>
        <fullName evidence="1">Uncharacterized protein</fullName>
    </submittedName>
</protein>
<dbReference type="Proteomes" id="UP001305779">
    <property type="component" value="Unassembled WGS sequence"/>
</dbReference>
<proteinExistence type="predicted"/>
<accession>A0ABR0F1I5</accession>
<sequence>MPAAERSYCNSQISSVYSQIPGKQDGPIEAAFNKKQRTGNTLCEEATLSEDALESMTNEDLIKTIKVLQIALQASHKQSQVLAETTANSSKPNPAAAAWTPEKINERALKVRELVGKEVKKQMKWQPSCKRGSTKWSYKGMVPNVDVFNKVFEIESGSKAFKLKKVPMREFTKLFGYIYASCRYNDLTITGEHVNLKWDAEESTFQLSGTYGI</sequence>
<comment type="caution">
    <text evidence="1">The sequence shown here is derived from an EMBL/GenBank/DDBJ whole genome shotgun (WGS) entry which is preliminary data.</text>
</comment>
<reference evidence="1 2" key="1">
    <citation type="journal article" date="2023" name="G3 (Bethesda)">
        <title>A chromosome-level genome assembly of Zasmidium syzygii isolated from banana leaves.</title>
        <authorList>
            <person name="van Westerhoven A.C."/>
            <person name="Mehrabi R."/>
            <person name="Talebi R."/>
            <person name="Steentjes M.B.F."/>
            <person name="Corcolon B."/>
            <person name="Chong P.A."/>
            <person name="Kema G.H.J."/>
            <person name="Seidl M.F."/>
        </authorList>
    </citation>
    <scope>NUCLEOTIDE SEQUENCE [LARGE SCALE GENOMIC DNA]</scope>
    <source>
        <strain evidence="1 2">P124</strain>
    </source>
</reference>
<keyword evidence="2" id="KW-1185">Reference proteome</keyword>
<evidence type="ECO:0000313" key="1">
    <source>
        <dbReference type="EMBL" id="KAK4507722.1"/>
    </source>
</evidence>
<organism evidence="1 2">
    <name type="scientific">Zasmidium cellare</name>
    <name type="common">Wine cellar mold</name>
    <name type="synonym">Racodium cellare</name>
    <dbReference type="NCBI Taxonomy" id="395010"/>
    <lineage>
        <taxon>Eukaryota</taxon>
        <taxon>Fungi</taxon>
        <taxon>Dikarya</taxon>
        <taxon>Ascomycota</taxon>
        <taxon>Pezizomycotina</taxon>
        <taxon>Dothideomycetes</taxon>
        <taxon>Dothideomycetidae</taxon>
        <taxon>Mycosphaerellales</taxon>
        <taxon>Mycosphaerellaceae</taxon>
        <taxon>Zasmidium</taxon>
    </lineage>
</organism>
<dbReference type="EMBL" id="JAXOVC010000001">
    <property type="protein sequence ID" value="KAK4507722.1"/>
    <property type="molecule type" value="Genomic_DNA"/>
</dbReference>
<name>A0ABR0F1I5_ZASCE</name>